<gene>
    <name evidence="7" type="ORF">Pan153_38410</name>
</gene>
<dbReference type="Proteomes" id="UP000320839">
    <property type="component" value="Chromosome"/>
</dbReference>
<dbReference type="EMBL" id="CP036317">
    <property type="protein sequence ID" value="QDV19178.1"/>
    <property type="molecule type" value="Genomic_DNA"/>
</dbReference>
<dbReference type="RefSeq" id="WP_145457245.1">
    <property type="nucleotide sequence ID" value="NZ_CP036317.1"/>
</dbReference>
<dbReference type="PANTHER" id="PTHR33546">
    <property type="entry name" value="LARGE, MULTIFUNCTIONAL SECRETED PROTEIN-RELATED"/>
    <property type="match status" value="1"/>
</dbReference>
<accession>A0A518FS56</accession>
<dbReference type="AlphaFoldDB" id="A0A518FS56"/>
<feature type="domain" description="Cytochrome c" evidence="6">
    <location>
        <begin position="51"/>
        <end position="191"/>
    </location>
</feature>
<dbReference type="GO" id="GO:0046872">
    <property type="term" value="F:metal ion binding"/>
    <property type="evidence" value="ECO:0007669"/>
    <property type="project" value="UniProtKB-KW"/>
</dbReference>
<sequence precursor="true">MKAVVRPLMLICLLSVAVPSPGFARETTSLLEQQLQQAPLDRLAQEAHRRGNPKRGALIFYKSVAACIKCHDSGDKATPLGPDLTKVDKSASDEYLIESILFPSRKIKKGYETVNLITVEGKLISGLIADDRDEALVLRDAANLGQELVIPKRDIEERTTAGKSMMPTGLVGTLNDQAEFYDLVSYVFEIARGGAPRAAELKPSAEELIVKDDTQNLDHAGILRRMNQRDFAEGERIYHGLCKNCHGVDGNTPSLPTARAFGKQPLKFGADPYRMFLTLSKGNGLMGPMQHLSPKERYQVVHYIREKFMKPGNPAYQPVTQAYLKELPPGTGSGEFDLDIERDFGPALASQLSRITTSALTVKLNEQITISYDLHTLNQAGLWQGGFLDLSETQHIRGRGEGVPEPKGKKLAGLAGWQWGHEGTLDYPRENLRPRGPLPDKWLHYHGHYVHGKQLVLSYAIDGREIQELPQAIPGQTAVRHRLRIGPGKALVLAAATHEHQNANFTGVLVPGKERPQESTGAASQSLAVCGQSTGDQLGPFTASAVMGDTADLSWEVDGKQRLVLSIPADQKSRLIDIVCFAGKGNSDLTAAQTLIQKEAEQKPIDPRSLTHGGKANWPDVLSTVGYPGLESGAYALDTITIPDQTPWNTWFRTSALDFFPDGRMVVSTHGGDIWIVSGLDQELLNLKWKRFAGGLYEPFGIKVVDGLIYVTCKDRLTRLHDLNQDGEADFYESFSADTDVSRFFHSFNFDLHTDSQGNFYYTKCGQYTSYALPGAVIKVSPDGKQREVYCTGFRTPNGMGMLPDDRMTVSDNQGNWMPASKISLVKPGGFYGYVQTHAGGKNWAPDGGRIDHRKVIPPKSFDPPIIWMPQDYDNSSGGQLWVDDPRWGPLSGRLLHTSFGKGWLYYLMLQDFDDVSQAAIIKLPFNFSTGIHRARVNPADGQVYAVGLDGWNGGGRRGLRDKGVQRLRYTGKPLSMVTDCQVEADGLRIDFNFPLDPESARDLKSYVAEQWNYHWRPEYGSDMFSPSTDRPGKEKLKITRVLLAENGQSVKLVVPSIQPVNQVHLQLNLISQAGEPFQEEIYWTINRVPESN</sequence>
<feature type="domain" description="Cytochrome c" evidence="6">
    <location>
        <begin position="229"/>
        <end position="308"/>
    </location>
</feature>
<name>A0A518FS56_9PLAN</name>
<dbReference type="OrthoDB" id="219211at2"/>
<evidence type="ECO:0000313" key="8">
    <source>
        <dbReference type="Proteomes" id="UP000320839"/>
    </source>
</evidence>
<organism evidence="7 8">
    <name type="scientific">Gimesia panareensis</name>
    <dbReference type="NCBI Taxonomy" id="2527978"/>
    <lineage>
        <taxon>Bacteria</taxon>
        <taxon>Pseudomonadati</taxon>
        <taxon>Planctomycetota</taxon>
        <taxon>Planctomycetia</taxon>
        <taxon>Planctomycetales</taxon>
        <taxon>Planctomycetaceae</taxon>
        <taxon>Gimesia</taxon>
    </lineage>
</organism>
<dbReference type="SUPFAM" id="SSF101898">
    <property type="entry name" value="NHL repeat"/>
    <property type="match status" value="1"/>
</dbReference>
<keyword evidence="3 4" id="KW-0408">Iron</keyword>
<evidence type="ECO:0000313" key="7">
    <source>
        <dbReference type="EMBL" id="QDV19178.1"/>
    </source>
</evidence>
<dbReference type="InterPro" id="IPR011042">
    <property type="entry name" value="6-blade_b-propeller_TolB-like"/>
</dbReference>
<evidence type="ECO:0000256" key="4">
    <source>
        <dbReference type="PROSITE-ProRule" id="PRU00433"/>
    </source>
</evidence>
<proteinExistence type="predicted"/>
<dbReference type="Gene3D" id="1.10.760.10">
    <property type="entry name" value="Cytochrome c-like domain"/>
    <property type="match status" value="2"/>
</dbReference>
<feature type="chain" id="PRO_5022058480" evidence="5">
    <location>
        <begin position="25"/>
        <end position="1093"/>
    </location>
</feature>
<dbReference type="Gene3D" id="2.120.10.30">
    <property type="entry name" value="TolB, C-terminal domain"/>
    <property type="match status" value="1"/>
</dbReference>
<evidence type="ECO:0000256" key="5">
    <source>
        <dbReference type="SAM" id="SignalP"/>
    </source>
</evidence>
<dbReference type="PANTHER" id="PTHR33546:SF1">
    <property type="entry name" value="LARGE, MULTIFUNCTIONAL SECRETED PROTEIN"/>
    <property type="match status" value="1"/>
</dbReference>
<reference evidence="7 8" key="1">
    <citation type="submission" date="2019-02" db="EMBL/GenBank/DDBJ databases">
        <title>Deep-cultivation of Planctomycetes and their phenomic and genomic characterization uncovers novel biology.</title>
        <authorList>
            <person name="Wiegand S."/>
            <person name="Jogler M."/>
            <person name="Boedeker C."/>
            <person name="Pinto D."/>
            <person name="Vollmers J."/>
            <person name="Rivas-Marin E."/>
            <person name="Kohn T."/>
            <person name="Peeters S.H."/>
            <person name="Heuer A."/>
            <person name="Rast P."/>
            <person name="Oberbeckmann S."/>
            <person name="Bunk B."/>
            <person name="Jeske O."/>
            <person name="Meyerdierks A."/>
            <person name="Storesund J.E."/>
            <person name="Kallscheuer N."/>
            <person name="Luecker S."/>
            <person name="Lage O.M."/>
            <person name="Pohl T."/>
            <person name="Merkel B.J."/>
            <person name="Hornburger P."/>
            <person name="Mueller R.-W."/>
            <person name="Bruemmer F."/>
            <person name="Labrenz M."/>
            <person name="Spormann A.M."/>
            <person name="Op den Camp H."/>
            <person name="Overmann J."/>
            <person name="Amann R."/>
            <person name="Jetten M.S.M."/>
            <person name="Mascher T."/>
            <person name="Medema M.H."/>
            <person name="Devos D.P."/>
            <person name="Kaster A.-K."/>
            <person name="Ovreas L."/>
            <person name="Rohde M."/>
            <person name="Galperin M.Y."/>
            <person name="Jogler C."/>
        </authorList>
    </citation>
    <scope>NUCLEOTIDE SEQUENCE [LARGE SCALE GENOMIC DNA]</scope>
    <source>
        <strain evidence="7 8">Pan153</strain>
    </source>
</reference>
<dbReference type="GO" id="GO:0020037">
    <property type="term" value="F:heme binding"/>
    <property type="evidence" value="ECO:0007669"/>
    <property type="project" value="InterPro"/>
</dbReference>
<dbReference type="InterPro" id="IPR009056">
    <property type="entry name" value="Cyt_c-like_dom"/>
</dbReference>
<protein>
    <submittedName>
        <fullName evidence="7">Cytochrome c</fullName>
    </submittedName>
</protein>
<dbReference type="GO" id="GO:0009055">
    <property type="term" value="F:electron transfer activity"/>
    <property type="evidence" value="ECO:0007669"/>
    <property type="project" value="InterPro"/>
</dbReference>
<dbReference type="NCBIfam" id="TIGR02603">
    <property type="entry name" value="CxxCH_TIGR02603"/>
    <property type="match status" value="1"/>
</dbReference>
<dbReference type="InterPro" id="IPR013427">
    <property type="entry name" value="Haem-bd_dom_put"/>
</dbReference>
<evidence type="ECO:0000256" key="2">
    <source>
        <dbReference type="ARBA" id="ARBA00022723"/>
    </source>
</evidence>
<dbReference type="InterPro" id="IPR046476">
    <property type="entry name" value="DUF6797"/>
</dbReference>
<keyword evidence="2 4" id="KW-0479">Metal-binding</keyword>
<dbReference type="PROSITE" id="PS51007">
    <property type="entry name" value="CYTC"/>
    <property type="match status" value="2"/>
</dbReference>
<keyword evidence="1 4" id="KW-0349">Heme</keyword>
<evidence type="ECO:0000256" key="1">
    <source>
        <dbReference type="ARBA" id="ARBA00022617"/>
    </source>
</evidence>
<dbReference type="Pfam" id="PF20601">
    <property type="entry name" value="DUF6797"/>
    <property type="match status" value="1"/>
</dbReference>
<dbReference type="Pfam" id="PF13442">
    <property type="entry name" value="Cytochrome_CBB3"/>
    <property type="match status" value="1"/>
</dbReference>
<dbReference type="SUPFAM" id="SSF46626">
    <property type="entry name" value="Cytochrome c"/>
    <property type="match status" value="2"/>
</dbReference>
<evidence type="ECO:0000256" key="3">
    <source>
        <dbReference type="ARBA" id="ARBA00023004"/>
    </source>
</evidence>
<evidence type="ECO:0000259" key="6">
    <source>
        <dbReference type="PROSITE" id="PS51007"/>
    </source>
</evidence>
<feature type="signal peptide" evidence="5">
    <location>
        <begin position="1"/>
        <end position="24"/>
    </location>
</feature>
<keyword evidence="5" id="KW-0732">Signal</keyword>
<dbReference type="InterPro" id="IPR036909">
    <property type="entry name" value="Cyt_c-like_dom_sf"/>
</dbReference>